<sequence>MASQRLLYLFFLIFTCLIGWLQAYQFNVGGKEGWVSNPSESYYNPWAQRMRFQVNDTLCPFYFISGNKTNCQKGQKLIVVVLAVRIKSVSAGAPAPAPSPESFSPAPSPFHAARPPSEGAPAPTPVRSYAPALTPTAPPPTLMAPTPSALAPPAAVVAPIPGGNTGDMNSPAAARHSSAAGFTRSVIFMQSVTLVLSVCLGI</sequence>
<feature type="signal peptide" evidence="2">
    <location>
        <begin position="1"/>
        <end position="23"/>
    </location>
</feature>
<dbReference type="SUPFAM" id="SSF49503">
    <property type="entry name" value="Cupredoxins"/>
    <property type="match status" value="1"/>
</dbReference>
<comment type="caution">
    <text evidence="3">The sequence shown here is derived from an EMBL/GenBank/DDBJ whole genome shotgun (WGS) entry which is preliminary data.</text>
</comment>
<organism evidence="3 4">
    <name type="scientific">Rhododendron griersonianum</name>
    <dbReference type="NCBI Taxonomy" id="479676"/>
    <lineage>
        <taxon>Eukaryota</taxon>
        <taxon>Viridiplantae</taxon>
        <taxon>Streptophyta</taxon>
        <taxon>Embryophyta</taxon>
        <taxon>Tracheophyta</taxon>
        <taxon>Spermatophyta</taxon>
        <taxon>Magnoliopsida</taxon>
        <taxon>eudicotyledons</taxon>
        <taxon>Gunneridae</taxon>
        <taxon>Pentapetalae</taxon>
        <taxon>asterids</taxon>
        <taxon>Ericales</taxon>
        <taxon>Ericaceae</taxon>
        <taxon>Ericoideae</taxon>
        <taxon>Rhodoreae</taxon>
        <taxon>Rhododendron</taxon>
    </lineage>
</organism>
<evidence type="ECO:0008006" key="5">
    <source>
        <dbReference type="Google" id="ProtNLM"/>
    </source>
</evidence>
<evidence type="ECO:0000313" key="3">
    <source>
        <dbReference type="EMBL" id="KAG5546211.1"/>
    </source>
</evidence>
<accession>A0AAV6K1A1</accession>
<dbReference type="PANTHER" id="PTHR33021">
    <property type="entry name" value="BLUE COPPER PROTEIN"/>
    <property type="match status" value="1"/>
</dbReference>
<dbReference type="GO" id="GO:0009055">
    <property type="term" value="F:electron transfer activity"/>
    <property type="evidence" value="ECO:0007669"/>
    <property type="project" value="InterPro"/>
</dbReference>
<gene>
    <name evidence="3" type="ORF">RHGRI_018405</name>
</gene>
<feature type="chain" id="PRO_5043507236" description="Phytocyanin domain-containing protein" evidence="2">
    <location>
        <begin position="24"/>
        <end position="202"/>
    </location>
</feature>
<dbReference type="Gene3D" id="2.60.40.420">
    <property type="entry name" value="Cupredoxins - blue copper proteins"/>
    <property type="match status" value="1"/>
</dbReference>
<evidence type="ECO:0000313" key="4">
    <source>
        <dbReference type="Proteomes" id="UP000823749"/>
    </source>
</evidence>
<dbReference type="GO" id="GO:0005886">
    <property type="term" value="C:plasma membrane"/>
    <property type="evidence" value="ECO:0007669"/>
    <property type="project" value="TreeGrafter"/>
</dbReference>
<dbReference type="AlphaFoldDB" id="A0AAV6K1A1"/>
<feature type="compositionally biased region" description="Low complexity" evidence="1">
    <location>
        <begin position="91"/>
        <end position="117"/>
    </location>
</feature>
<name>A0AAV6K1A1_9ERIC</name>
<proteinExistence type="predicted"/>
<keyword evidence="4" id="KW-1185">Reference proteome</keyword>
<dbReference type="PANTHER" id="PTHR33021:SF185">
    <property type="entry name" value="EARLY NODULIN-LIKE PROTEIN 3-RELATED"/>
    <property type="match status" value="1"/>
</dbReference>
<dbReference type="InterPro" id="IPR008972">
    <property type="entry name" value="Cupredoxin"/>
</dbReference>
<reference evidence="3 4" key="1">
    <citation type="submission" date="2020-08" db="EMBL/GenBank/DDBJ databases">
        <title>Plant Genome Project.</title>
        <authorList>
            <person name="Zhang R.-G."/>
        </authorList>
    </citation>
    <scope>NUCLEOTIDE SEQUENCE [LARGE SCALE GENOMIC DNA]</scope>
    <source>
        <strain evidence="3">WSP0</strain>
        <tissue evidence="3">Leaf</tissue>
    </source>
</reference>
<keyword evidence="2" id="KW-0732">Signal</keyword>
<evidence type="ECO:0000256" key="1">
    <source>
        <dbReference type="SAM" id="MobiDB-lite"/>
    </source>
</evidence>
<feature type="region of interest" description="Disordered" evidence="1">
    <location>
        <begin position="91"/>
        <end position="146"/>
    </location>
</feature>
<evidence type="ECO:0000256" key="2">
    <source>
        <dbReference type="SAM" id="SignalP"/>
    </source>
</evidence>
<dbReference type="EMBL" id="JACTNZ010000006">
    <property type="protein sequence ID" value="KAG5546211.1"/>
    <property type="molecule type" value="Genomic_DNA"/>
</dbReference>
<dbReference type="InterPro" id="IPR039391">
    <property type="entry name" value="Phytocyanin-like"/>
</dbReference>
<protein>
    <recommendedName>
        <fullName evidence="5">Phytocyanin domain-containing protein</fullName>
    </recommendedName>
</protein>
<dbReference type="Proteomes" id="UP000823749">
    <property type="component" value="Chromosome 6"/>
</dbReference>